<dbReference type="InterPro" id="IPR025357">
    <property type="entry name" value="DUF4261"/>
</dbReference>
<accession>A0AA42BSY5</accession>
<evidence type="ECO:0000313" key="2">
    <source>
        <dbReference type="EMBL" id="MCP8971034.1"/>
    </source>
</evidence>
<proteinExistence type="predicted"/>
<gene>
    <name evidence="2" type="ORF">NK662_21155</name>
</gene>
<dbReference type="EMBL" id="JANCLT010000018">
    <property type="protein sequence ID" value="MCP8971034.1"/>
    <property type="molecule type" value="Genomic_DNA"/>
</dbReference>
<organism evidence="2 3">
    <name type="scientific">Ectobacillus ponti</name>
    <dbReference type="NCBI Taxonomy" id="2961894"/>
    <lineage>
        <taxon>Bacteria</taxon>
        <taxon>Bacillati</taxon>
        <taxon>Bacillota</taxon>
        <taxon>Bacilli</taxon>
        <taxon>Bacillales</taxon>
        <taxon>Bacillaceae</taxon>
        <taxon>Ectobacillus</taxon>
    </lineage>
</organism>
<dbReference type="Proteomes" id="UP001156102">
    <property type="component" value="Unassembled WGS sequence"/>
</dbReference>
<reference evidence="2" key="1">
    <citation type="submission" date="2022-07" db="EMBL/GenBank/DDBJ databases">
        <authorList>
            <person name="Li W.-J."/>
            <person name="Deng Q.-Q."/>
        </authorList>
    </citation>
    <scope>NUCLEOTIDE SEQUENCE</scope>
    <source>
        <strain evidence="2">SYSU M60031</strain>
    </source>
</reference>
<feature type="domain" description="DUF4261" evidence="1">
    <location>
        <begin position="156"/>
        <end position="213"/>
    </location>
</feature>
<name>A0AA42BSY5_9BACI</name>
<dbReference type="Pfam" id="PF14080">
    <property type="entry name" value="DUF4261"/>
    <property type="match status" value="1"/>
</dbReference>
<protein>
    <submittedName>
        <fullName evidence="2">DUF4261 domain-containing protein</fullName>
    </submittedName>
</protein>
<comment type="caution">
    <text evidence="2">The sequence shown here is derived from an EMBL/GenBank/DDBJ whole genome shotgun (WGS) entry which is preliminary data.</text>
</comment>
<dbReference type="RefSeq" id="WP_254760962.1">
    <property type="nucleotide sequence ID" value="NZ_JANCLT010000018.1"/>
</dbReference>
<evidence type="ECO:0000259" key="1">
    <source>
        <dbReference type="Pfam" id="PF14080"/>
    </source>
</evidence>
<sequence length="252" mass="28047">MEAKVTIGIPGRWQSWPDLMQEVAEKSDGYVLAGHTLYDTKRELGFGLDVYEHDPHLMEAFTYASRTTLPQGLLEELRQHACTVYVTAEVGSFEGLQRLVEAGAALLRAGGMAVLVETAALAHTKDAWEELLQEDELLPFYAAFVALSGDEDGYSSCGMKAFGLPDARVPATLAPEEAVVVLNGFNMYRIADQPIIEDGQTVSFDDDSSYSTHWTEDDRYETDHAFYNPFGMLWVEPVQHGIWGRMKGMLKN</sequence>
<evidence type="ECO:0000313" key="3">
    <source>
        <dbReference type="Proteomes" id="UP001156102"/>
    </source>
</evidence>
<dbReference type="AlphaFoldDB" id="A0AA42BSY5"/>
<keyword evidence="3" id="KW-1185">Reference proteome</keyword>